<dbReference type="Pfam" id="PF00924">
    <property type="entry name" value="MS_channel_2nd"/>
    <property type="match status" value="1"/>
</dbReference>
<keyword evidence="4 9" id="KW-0812">Transmembrane</keyword>
<proteinExistence type="inferred from homology"/>
<evidence type="ECO:0000256" key="2">
    <source>
        <dbReference type="ARBA" id="ARBA00008017"/>
    </source>
</evidence>
<dbReference type="FunFam" id="2.30.30.60:FF:000001">
    <property type="entry name" value="MscS Mechanosensitive ion channel"/>
    <property type="match status" value="1"/>
</dbReference>
<feature type="transmembrane region" description="Helical" evidence="9">
    <location>
        <begin position="826"/>
        <end position="851"/>
    </location>
</feature>
<dbReference type="SUPFAM" id="SSF82689">
    <property type="entry name" value="Mechanosensitive channel protein MscS (YggB), C-terminal domain"/>
    <property type="match status" value="1"/>
</dbReference>
<feature type="transmembrane region" description="Helical" evidence="9">
    <location>
        <begin position="489"/>
        <end position="507"/>
    </location>
</feature>
<dbReference type="InterPro" id="IPR049278">
    <property type="entry name" value="MS_channel_C"/>
</dbReference>
<dbReference type="InterPro" id="IPR010920">
    <property type="entry name" value="LSM_dom_sf"/>
</dbReference>
<feature type="transmembrane region" description="Helical" evidence="9">
    <location>
        <begin position="638"/>
        <end position="659"/>
    </location>
</feature>
<dbReference type="Gene3D" id="3.30.70.100">
    <property type="match status" value="1"/>
</dbReference>
<dbReference type="NCBIfam" id="NF008438">
    <property type="entry name" value="PRK11281.1"/>
    <property type="match status" value="1"/>
</dbReference>
<dbReference type="Pfam" id="PF21082">
    <property type="entry name" value="MS_channel_3rd"/>
    <property type="match status" value="1"/>
</dbReference>
<feature type="domain" description="Mechanosensitive ion channel MscS C-terminal" evidence="14">
    <location>
        <begin position="983"/>
        <end position="1066"/>
    </location>
</feature>
<dbReference type="InterPro" id="IPR011014">
    <property type="entry name" value="MscS_channel_TM-2"/>
</dbReference>
<feature type="domain" description="Mechanosensitive ion channel transmembrane helices 2/3" evidence="15">
    <location>
        <begin position="867"/>
        <end position="908"/>
    </location>
</feature>
<dbReference type="InterPro" id="IPR011066">
    <property type="entry name" value="MscS_channel_C_sf"/>
</dbReference>
<sequence length="1096" mass="124276">MRLTTLLVSLLFTLQLGLVHAEEQPLPKRDALQQQLESLPERKLSEADEKIVRNALEKSVIFIDQLSETRERRNQLTEQLDKAPKQISDAQREMGRLQELSEEALLQRHQALDLNTLTSRLGEKTSQLSVWQSDLSAANNLLITTQTRPERAQNELTAAQARLITVNTQLISGRNSSRELRSEEIQRLKIERQALEERSQLNRDELASNGVLQELANNRRNLLTKRIALSEQEIQILQQMISQKRLAESEAAVAQANSGAQGAPDSVLARQSRLNQQLSEYLLSTTARLNELNRLTQEGRQQLDNLRQIERALDEQINVLKGSLLLSKILYQQKQALPKLHLDNRLTDEIGDLRLYQFELGKRRQELSNPDVYLDAQLEKEPPENITPLLRDELQRLVSNRRDLMERLNGELNSVLTQAINLQLIQKDLQRSSTHLSETLEAQMFWIPSNRPLDWKWLQSVPELFVAEVEDLPGLRSLQEAGGSIDNPLFYFPAIALILFLLQRRNAIKAKLEELKSKVGHYQHDNQLVTPYALLLHSLLALPIPLIFLCTSYLLTSTPGHDPVMVQTLVEMAALWWAMAFARRILSHNKVAERHFRWDPARVQLIRRKIFLIGCLLFPLILVVNVAALQPARLASDVIGIFFCLISFSALSVISWQLFRKQPPLLNSHTIHFFAGLTMVCLPLALLAMVFMGYFYTALKLFGLYVLTLAMLAGWILLEAMFVRGMSLAARRLAYQRALKRREGNTREGADGSELSDDNELDIEQINQQSLRLIRLALMAIFFISLYWVWADLLSVVNYLETVTLWEYSSETPEGPALVPISVRDVLAALLVVAVTVALGRNLPGLLEVLVLSKMHLKQGSSYAITTLLSYVITAIGIVSAMSSLGVSWDKLQWLVAALSVGLGFGLQEIFANFVSGLIILFERPVRIGDTVTLGNLSGTVSRIRIRATTITDFDRKEIIVPNKVFVTDQLINWTLTDAVTRVVLNVGVAYGSDLALTKQLLLQAVRENSRVMSEPEPQVLFLVFGESTLDHEVRFHVRELGDRLAATDEINRRIDQLFREHHIEIAFRQLDIFVKNFKGEEQQLVDKRELPPSQG</sequence>
<evidence type="ECO:0000256" key="7">
    <source>
        <dbReference type="ARBA" id="ARBA00023136"/>
    </source>
</evidence>
<feature type="coiled-coil region" evidence="8">
    <location>
        <begin position="178"/>
        <end position="257"/>
    </location>
</feature>
<dbReference type="Proteomes" id="UP000185766">
    <property type="component" value="Unassembled WGS sequence"/>
</dbReference>
<dbReference type="STRING" id="1429083.GCA_001885685_01641"/>
<feature type="transmembrane region" description="Helical" evidence="9">
    <location>
        <begin position="702"/>
        <end position="723"/>
    </location>
</feature>
<evidence type="ECO:0000256" key="6">
    <source>
        <dbReference type="ARBA" id="ARBA00022989"/>
    </source>
</evidence>
<reference evidence="16 17" key="1">
    <citation type="submission" date="2016-10" db="EMBL/GenBank/DDBJ databases">
        <authorList>
            <person name="de Groot N.N."/>
        </authorList>
    </citation>
    <scope>NUCLEOTIDE SEQUENCE [LARGE SCALE GENOMIC DNA]</scope>
    <source>
        <strain evidence="16 17">JCM 19513</strain>
    </source>
</reference>
<dbReference type="InterPro" id="IPR006686">
    <property type="entry name" value="MscS_channel_CS"/>
</dbReference>
<evidence type="ECO:0000313" key="17">
    <source>
        <dbReference type="Proteomes" id="UP000185766"/>
    </source>
</evidence>
<feature type="transmembrane region" description="Helical" evidence="9">
    <location>
        <begin position="894"/>
        <end position="922"/>
    </location>
</feature>
<dbReference type="PROSITE" id="PS01246">
    <property type="entry name" value="UPF0003"/>
    <property type="match status" value="1"/>
</dbReference>
<feature type="transmembrane region" description="Helical" evidence="9">
    <location>
        <begin position="773"/>
        <end position="790"/>
    </location>
</feature>
<evidence type="ECO:0000259" key="12">
    <source>
        <dbReference type="Pfam" id="PF12794"/>
    </source>
</evidence>
<feature type="domain" description="Mechanosensitive ion channel inner membrane" evidence="12">
    <location>
        <begin position="489"/>
        <end position="806"/>
    </location>
</feature>
<dbReference type="InterPro" id="IPR025692">
    <property type="entry name" value="MscS_IM_dom1"/>
</dbReference>
<dbReference type="PANTHER" id="PTHR30347">
    <property type="entry name" value="POTASSIUM CHANNEL RELATED"/>
    <property type="match status" value="1"/>
</dbReference>
<evidence type="ECO:0000256" key="5">
    <source>
        <dbReference type="ARBA" id="ARBA00022729"/>
    </source>
</evidence>
<evidence type="ECO:0000259" key="15">
    <source>
        <dbReference type="Pfam" id="PF21088"/>
    </source>
</evidence>
<dbReference type="Gene3D" id="1.10.287.1260">
    <property type="match status" value="1"/>
</dbReference>
<keyword evidence="17" id="KW-1185">Reference proteome</keyword>
<evidence type="ECO:0000259" key="11">
    <source>
        <dbReference type="Pfam" id="PF00924"/>
    </source>
</evidence>
<dbReference type="GO" id="GO:0005886">
    <property type="term" value="C:plasma membrane"/>
    <property type="evidence" value="ECO:0007669"/>
    <property type="project" value="UniProtKB-SubCell"/>
</dbReference>
<feature type="domain" description="Mechanosensitive ion channel MscS" evidence="11">
    <location>
        <begin position="910"/>
        <end position="975"/>
    </location>
</feature>
<dbReference type="RefSeq" id="WP_074865114.1">
    <property type="nucleotide sequence ID" value="NZ_FOAS01000003.1"/>
</dbReference>
<feature type="transmembrane region" description="Helical" evidence="9">
    <location>
        <begin position="528"/>
        <end position="554"/>
    </location>
</feature>
<evidence type="ECO:0000256" key="1">
    <source>
        <dbReference type="ARBA" id="ARBA00004651"/>
    </source>
</evidence>
<dbReference type="SUPFAM" id="SSF50182">
    <property type="entry name" value="Sm-like ribonucleoproteins"/>
    <property type="match status" value="1"/>
</dbReference>
<dbReference type="GO" id="GO:0008381">
    <property type="term" value="F:mechanosensitive monoatomic ion channel activity"/>
    <property type="evidence" value="ECO:0007669"/>
    <property type="project" value="UniProtKB-ARBA"/>
</dbReference>
<gene>
    <name evidence="16" type="ORF">SAMN05216214_10345</name>
</gene>
<evidence type="ECO:0000256" key="4">
    <source>
        <dbReference type="ARBA" id="ARBA00022692"/>
    </source>
</evidence>
<feature type="transmembrane region" description="Helical" evidence="9">
    <location>
        <begin position="566"/>
        <end position="586"/>
    </location>
</feature>
<comment type="similarity">
    <text evidence="2">Belongs to the MscS (TC 1.A.23) family.</text>
</comment>
<dbReference type="InterPro" id="IPR024393">
    <property type="entry name" value="MscS_porin"/>
</dbReference>
<evidence type="ECO:0000256" key="3">
    <source>
        <dbReference type="ARBA" id="ARBA00022475"/>
    </source>
</evidence>
<dbReference type="GO" id="GO:0009992">
    <property type="term" value="P:intracellular water homeostasis"/>
    <property type="evidence" value="ECO:0007669"/>
    <property type="project" value="TreeGrafter"/>
</dbReference>
<keyword evidence="3" id="KW-1003">Cell membrane</keyword>
<dbReference type="Gene3D" id="2.30.30.60">
    <property type="match status" value="1"/>
</dbReference>
<organism evidence="16 17">
    <name type="scientific">Atopomonas hussainii</name>
    <dbReference type="NCBI Taxonomy" id="1429083"/>
    <lineage>
        <taxon>Bacteria</taxon>
        <taxon>Pseudomonadati</taxon>
        <taxon>Pseudomonadota</taxon>
        <taxon>Gammaproteobacteria</taxon>
        <taxon>Pseudomonadales</taxon>
        <taxon>Pseudomonadaceae</taxon>
        <taxon>Atopomonas</taxon>
    </lineage>
</organism>
<dbReference type="InterPro" id="IPR006685">
    <property type="entry name" value="MscS_channel_2nd"/>
</dbReference>
<keyword evidence="6 9" id="KW-1133">Transmembrane helix</keyword>
<keyword evidence="7 9" id="KW-0472">Membrane</keyword>
<name>A0A1H7HUU7_9GAMM</name>
<keyword evidence="8" id="KW-0175">Coiled coil</keyword>
<feature type="coiled-coil region" evidence="8">
    <location>
        <begin position="66"/>
        <end position="107"/>
    </location>
</feature>
<dbReference type="InterPro" id="IPR049142">
    <property type="entry name" value="MS_channel_1st"/>
</dbReference>
<dbReference type="EMBL" id="FOAS01000003">
    <property type="protein sequence ID" value="SEK51975.1"/>
    <property type="molecule type" value="Genomic_DNA"/>
</dbReference>
<evidence type="ECO:0000256" key="9">
    <source>
        <dbReference type="SAM" id="Phobius"/>
    </source>
</evidence>
<comment type="subcellular location">
    <subcellularLocation>
        <location evidence="1">Cell membrane</location>
        <topology evidence="1">Multi-pass membrane protein</topology>
    </subcellularLocation>
</comment>
<evidence type="ECO:0000256" key="10">
    <source>
        <dbReference type="SAM" id="SignalP"/>
    </source>
</evidence>
<keyword evidence="5 10" id="KW-0732">Signal</keyword>
<accession>A0A1H7HUU7</accession>
<dbReference type="SUPFAM" id="SSF82861">
    <property type="entry name" value="Mechanosensitive channel protein MscS (YggB), transmembrane region"/>
    <property type="match status" value="1"/>
</dbReference>
<evidence type="ECO:0000259" key="14">
    <source>
        <dbReference type="Pfam" id="PF21082"/>
    </source>
</evidence>
<feature type="transmembrane region" description="Helical" evidence="9">
    <location>
        <begin position="863"/>
        <end position="882"/>
    </location>
</feature>
<protein>
    <submittedName>
        <fullName evidence="16">Potassium efflux system protein</fullName>
    </submittedName>
</protein>
<dbReference type="Pfam" id="PF12794">
    <property type="entry name" value="MscS_TM"/>
    <property type="match status" value="1"/>
</dbReference>
<dbReference type="PANTHER" id="PTHR30347:SF1">
    <property type="entry name" value="MECHANOSENSITIVE CHANNEL MSCK"/>
    <property type="match status" value="1"/>
</dbReference>
<dbReference type="InterPro" id="IPR023408">
    <property type="entry name" value="MscS_beta-dom_sf"/>
</dbReference>
<feature type="transmembrane region" description="Helical" evidence="9">
    <location>
        <begin position="610"/>
        <end position="632"/>
    </location>
</feature>
<feature type="transmembrane region" description="Helical" evidence="9">
    <location>
        <begin position="671"/>
        <end position="696"/>
    </location>
</feature>
<evidence type="ECO:0000313" key="16">
    <source>
        <dbReference type="EMBL" id="SEK51975.1"/>
    </source>
</evidence>
<feature type="domain" description="Mechanosensitive ion channel MscS porin" evidence="13">
    <location>
        <begin position="35"/>
        <end position="263"/>
    </location>
</feature>
<dbReference type="FunFam" id="1.10.287.1260:FF:000002">
    <property type="entry name" value="Potassium efflux system KefA"/>
    <property type="match status" value="1"/>
</dbReference>
<dbReference type="InterPro" id="IPR052702">
    <property type="entry name" value="MscS-like_channel"/>
</dbReference>
<feature type="chain" id="PRO_5010238421" evidence="10">
    <location>
        <begin position="22"/>
        <end position="1096"/>
    </location>
</feature>
<evidence type="ECO:0000259" key="13">
    <source>
        <dbReference type="Pfam" id="PF12795"/>
    </source>
</evidence>
<dbReference type="Pfam" id="PF21088">
    <property type="entry name" value="MS_channel_1st"/>
    <property type="match status" value="1"/>
</dbReference>
<dbReference type="AlphaFoldDB" id="A0A1H7HUU7"/>
<feature type="signal peptide" evidence="10">
    <location>
        <begin position="1"/>
        <end position="21"/>
    </location>
</feature>
<evidence type="ECO:0000256" key="8">
    <source>
        <dbReference type="SAM" id="Coils"/>
    </source>
</evidence>
<dbReference type="Pfam" id="PF12795">
    <property type="entry name" value="MscS_porin"/>
    <property type="match status" value="1"/>
</dbReference>